<feature type="transmembrane region" description="Helical" evidence="1">
    <location>
        <begin position="6"/>
        <end position="28"/>
    </location>
</feature>
<dbReference type="EMBL" id="GBXM01099493">
    <property type="protein sequence ID" value="JAH09084.1"/>
    <property type="molecule type" value="Transcribed_RNA"/>
</dbReference>
<accession>A0A0E9PX62</accession>
<evidence type="ECO:0000256" key="1">
    <source>
        <dbReference type="SAM" id="Phobius"/>
    </source>
</evidence>
<name>A0A0E9PX62_ANGAN</name>
<sequence length="33" mass="3649">MILNCFTLVAVLIDVMIDFCLLCTALGIECFPL</sequence>
<keyword evidence="1" id="KW-1133">Transmembrane helix</keyword>
<evidence type="ECO:0000313" key="2">
    <source>
        <dbReference type="EMBL" id="JAH09084.1"/>
    </source>
</evidence>
<protein>
    <submittedName>
        <fullName evidence="2">Uncharacterized protein</fullName>
    </submittedName>
</protein>
<keyword evidence="1" id="KW-0812">Transmembrane</keyword>
<dbReference type="AlphaFoldDB" id="A0A0E9PX62"/>
<organism evidence="2">
    <name type="scientific">Anguilla anguilla</name>
    <name type="common">European freshwater eel</name>
    <name type="synonym">Muraena anguilla</name>
    <dbReference type="NCBI Taxonomy" id="7936"/>
    <lineage>
        <taxon>Eukaryota</taxon>
        <taxon>Metazoa</taxon>
        <taxon>Chordata</taxon>
        <taxon>Craniata</taxon>
        <taxon>Vertebrata</taxon>
        <taxon>Euteleostomi</taxon>
        <taxon>Actinopterygii</taxon>
        <taxon>Neopterygii</taxon>
        <taxon>Teleostei</taxon>
        <taxon>Anguilliformes</taxon>
        <taxon>Anguillidae</taxon>
        <taxon>Anguilla</taxon>
    </lineage>
</organism>
<reference evidence="2" key="2">
    <citation type="journal article" date="2015" name="Fish Shellfish Immunol.">
        <title>Early steps in the European eel (Anguilla anguilla)-Vibrio vulnificus interaction in the gills: Role of the RtxA13 toxin.</title>
        <authorList>
            <person name="Callol A."/>
            <person name="Pajuelo D."/>
            <person name="Ebbesson L."/>
            <person name="Teles M."/>
            <person name="MacKenzie S."/>
            <person name="Amaro C."/>
        </authorList>
    </citation>
    <scope>NUCLEOTIDE SEQUENCE</scope>
</reference>
<keyword evidence="1" id="KW-0472">Membrane</keyword>
<proteinExistence type="predicted"/>
<reference evidence="2" key="1">
    <citation type="submission" date="2014-11" db="EMBL/GenBank/DDBJ databases">
        <authorList>
            <person name="Amaro Gonzalez C."/>
        </authorList>
    </citation>
    <scope>NUCLEOTIDE SEQUENCE</scope>
</reference>